<dbReference type="InterPro" id="IPR050482">
    <property type="entry name" value="Sensor_HK_TwoCompSys"/>
</dbReference>
<dbReference type="PRINTS" id="PR00344">
    <property type="entry name" value="BCTRLSENSOR"/>
</dbReference>
<keyword evidence="19" id="KW-1133">Transmembrane helix</keyword>
<comment type="catalytic activity">
    <reaction evidence="1">
        <text>ATP + protein L-histidine = ADP + protein N-phospho-L-histidine.</text>
        <dbReference type="EC" id="2.7.13.3"/>
    </reaction>
</comment>
<keyword evidence="13" id="KW-0067">ATP-binding</keyword>
<sequence>MRGAVEGLIPPDALSVWAAMKPDAAPSNAPRAPLIARVAARTLVGLSLILFVLAVPARYGELAGVARRVSGHLGAVDGPLGYLVPGAGHYALAVLSLEVLFVLTFTLISLAIAWRNKRDWSSLFFSSVFIAYAVWVTPTLDALALPPVLQPLADLTQAAGVLLAVMFFLLFPDGRFVPGWTKFSAVAWFFYCLAWGIFPGSWFSLIDPFEASFAAFLVLLLLGWGLGLAAQAVRYRRADMRQRLMTKWVVLIVAGACVGYGLVYLPDVLLPDSGHARGLYELYGVPAFWLFALPMPVAFGIAMQRYHLFKADLIINRALVYGALTACVLALYVLIVGVTGMIFHSGGNFLVSLFATGLVAVLFAPLRDRLQRGVNRLLYGERDDPYAALSKLGERLETTLTPNVMLPAVTRTVAEALRLPYVAIEVGGPGEVAAETGAPVADIVRLPLLYGGERVGWLVLGRRAGETDFAPADRRLLGDLARQIGVAVRASRLTADLQNSRERLVTAREEERRRLRRDLHDGVGPRLAALTLKIETARNKLARDPDAADLLSDLAERARDAVSDVRRSVHALRPPTLDELGLIPALLETAAQYSHNGLEVEVESLNGGPLPSLPAAVEVAAYHIAQEAMTNVVRHSDARSCRVTVGPDEGAGVLLLEVRDDGRGLNPDGGLGVGLSSMRERAEELGGTLAVGAHPDGGTLVRAELPFSPEGGA</sequence>
<accession>A0A6G8QAS0</accession>
<dbReference type="KEGG" id="rub:GBA63_13620"/>
<dbReference type="InterPro" id="IPR029016">
    <property type="entry name" value="GAF-like_dom_sf"/>
</dbReference>
<dbReference type="Gene3D" id="1.20.5.1930">
    <property type="match status" value="1"/>
</dbReference>
<dbReference type="RefSeq" id="WP_166176963.1">
    <property type="nucleotide sequence ID" value="NZ_CP045119.1"/>
</dbReference>
<feature type="domain" description="Histidine kinase" evidence="20">
    <location>
        <begin position="623"/>
        <end position="709"/>
    </location>
</feature>
<evidence type="ECO:0000256" key="5">
    <source>
        <dbReference type="ARBA" id="ARBA00017322"/>
    </source>
</evidence>
<dbReference type="AlphaFoldDB" id="A0A6G8QAS0"/>
<evidence type="ECO:0000256" key="13">
    <source>
        <dbReference type="ARBA" id="ARBA00022840"/>
    </source>
</evidence>
<name>A0A6G8QAS0_9ACTN</name>
<dbReference type="Pfam" id="PF07730">
    <property type="entry name" value="HisKA_3"/>
    <property type="match status" value="1"/>
</dbReference>
<evidence type="ECO:0000256" key="12">
    <source>
        <dbReference type="ARBA" id="ARBA00022777"/>
    </source>
</evidence>
<feature type="transmembrane region" description="Helical" evidence="19">
    <location>
        <begin position="349"/>
        <end position="366"/>
    </location>
</feature>
<dbReference type="GO" id="GO:0046872">
    <property type="term" value="F:metal ion binding"/>
    <property type="evidence" value="ECO:0007669"/>
    <property type="project" value="UniProtKB-KW"/>
</dbReference>
<keyword evidence="22" id="KW-1185">Reference proteome</keyword>
<feature type="transmembrane region" description="Helical" evidence="19">
    <location>
        <begin position="38"/>
        <end position="59"/>
    </location>
</feature>
<protein>
    <recommendedName>
        <fullName evidence="5">Oxygen sensor histidine kinase NreB</fullName>
        <ecNumber evidence="4">2.7.13.3</ecNumber>
    </recommendedName>
    <alternativeName>
        <fullName evidence="18">Nitrogen regulation protein B</fullName>
    </alternativeName>
</protein>
<keyword evidence="11" id="KW-0547">Nucleotide-binding</keyword>
<feature type="transmembrane region" description="Helical" evidence="19">
    <location>
        <begin position="211"/>
        <end position="233"/>
    </location>
</feature>
<dbReference type="InterPro" id="IPR003594">
    <property type="entry name" value="HATPase_dom"/>
</dbReference>
<dbReference type="GO" id="GO:0000155">
    <property type="term" value="F:phosphorelay sensor kinase activity"/>
    <property type="evidence" value="ECO:0007669"/>
    <property type="project" value="InterPro"/>
</dbReference>
<feature type="transmembrane region" description="Helical" evidence="19">
    <location>
        <begin position="318"/>
        <end position="343"/>
    </location>
</feature>
<keyword evidence="7" id="KW-0963">Cytoplasm</keyword>
<dbReference type="InterPro" id="IPR005467">
    <property type="entry name" value="His_kinase_dom"/>
</dbReference>
<dbReference type="GO" id="GO:0005737">
    <property type="term" value="C:cytoplasm"/>
    <property type="evidence" value="ECO:0007669"/>
    <property type="project" value="UniProtKB-SubCell"/>
</dbReference>
<evidence type="ECO:0000256" key="16">
    <source>
        <dbReference type="ARBA" id="ARBA00023014"/>
    </source>
</evidence>
<dbReference type="Gene3D" id="3.30.450.40">
    <property type="match status" value="1"/>
</dbReference>
<feature type="transmembrane region" description="Helical" evidence="19">
    <location>
        <begin position="245"/>
        <end position="265"/>
    </location>
</feature>
<proteinExistence type="predicted"/>
<comment type="function">
    <text evidence="17">Member of the two-component regulatory system NreB/NreC involved in the control of dissimilatory nitrate/nitrite reduction in response to oxygen. NreB functions as a direct oxygen sensor histidine kinase which is autophosphorylated, in the absence of oxygen, probably at the conserved histidine residue, and transfers its phosphate group probably to a conserved aspartate residue of NreC. NreB/NreC activates the expression of the nitrate (narGHJI) and nitrite (nir) reductase operons, as well as the putative nitrate transporter gene narT.</text>
</comment>
<reference evidence="21 22" key="1">
    <citation type="submission" date="2019-10" db="EMBL/GenBank/DDBJ databases">
        <title>Rubrobacter sp nov SCSIO 52090 isolated from a deep-sea sediment in the South China Sea.</title>
        <authorList>
            <person name="Chen R.W."/>
        </authorList>
    </citation>
    <scope>NUCLEOTIDE SEQUENCE [LARGE SCALE GENOMIC DNA]</scope>
    <source>
        <strain evidence="21 22">SCSIO 52909</strain>
    </source>
</reference>
<keyword evidence="15" id="KW-0902">Two-component regulatory system</keyword>
<keyword evidence="6" id="KW-0004">4Fe-4S</keyword>
<feature type="transmembrane region" description="Helical" evidence="19">
    <location>
        <begin position="183"/>
        <end position="205"/>
    </location>
</feature>
<keyword evidence="10" id="KW-0479">Metal-binding</keyword>
<keyword evidence="19" id="KW-0472">Membrane</keyword>
<evidence type="ECO:0000256" key="15">
    <source>
        <dbReference type="ARBA" id="ARBA00023012"/>
    </source>
</evidence>
<feature type="transmembrane region" description="Helical" evidence="19">
    <location>
        <begin position="90"/>
        <end position="113"/>
    </location>
</feature>
<evidence type="ECO:0000256" key="18">
    <source>
        <dbReference type="ARBA" id="ARBA00030800"/>
    </source>
</evidence>
<organism evidence="21 22">
    <name type="scientific">Rubrobacter tropicus</name>
    <dbReference type="NCBI Taxonomy" id="2653851"/>
    <lineage>
        <taxon>Bacteria</taxon>
        <taxon>Bacillati</taxon>
        <taxon>Actinomycetota</taxon>
        <taxon>Rubrobacteria</taxon>
        <taxon>Rubrobacterales</taxon>
        <taxon>Rubrobacteraceae</taxon>
        <taxon>Rubrobacter</taxon>
    </lineage>
</organism>
<dbReference type="SMART" id="SM00387">
    <property type="entry name" value="HATPase_c"/>
    <property type="match status" value="1"/>
</dbReference>
<dbReference type="InterPro" id="IPR004358">
    <property type="entry name" value="Sig_transdc_His_kin-like_C"/>
</dbReference>
<dbReference type="GO" id="GO:0005524">
    <property type="term" value="F:ATP binding"/>
    <property type="evidence" value="ECO:0007669"/>
    <property type="project" value="UniProtKB-KW"/>
</dbReference>
<keyword evidence="14" id="KW-0408">Iron</keyword>
<comment type="subcellular location">
    <subcellularLocation>
        <location evidence="3">Cytoplasm</location>
    </subcellularLocation>
</comment>
<dbReference type="Pfam" id="PF02518">
    <property type="entry name" value="HATPase_c"/>
    <property type="match status" value="1"/>
</dbReference>
<evidence type="ECO:0000256" key="4">
    <source>
        <dbReference type="ARBA" id="ARBA00012438"/>
    </source>
</evidence>
<evidence type="ECO:0000256" key="17">
    <source>
        <dbReference type="ARBA" id="ARBA00024827"/>
    </source>
</evidence>
<dbReference type="GO" id="GO:0046983">
    <property type="term" value="F:protein dimerization activity"/>
    <property type="evidence" value="ECO:0007669"/>
    <property type="project" value="InterPro"/>
</dbReference>
<comment type="cofactor">
    <cofactor evidence="2">
        <name>[4Fe-4S] cluster</name>
        <dbReference type="ChEBI" id="CHEBI:49883"/>
    </cofactor>
</comment>
<dbReference type="SUPFAM" id="SSF55781">
    <property type="entry name" value="GAF domain-like"/>
    <property type="match status" value="1"/>
</dbReference>
<dbReference type="CDD" id="cd16917">
    <property type="entry name" value="HATPase_UhpB-NarQ-NarX-like"/>
    <property type="match status" value="1"/>
</dbReference>
<dbReference type="Gene3D" id="3.30.565.10">
    <property type="entry name" value="Histidine kinase-like ATPase, C-terminal domain"/>
    <property type="match status" value="1"/>
</dbReference>
<evidence type="ECO:0000313" key="21">
    <source>
        <dbReference type="EMBL" id="QIN83559.1"/>
    </source>
</evidence>
<dbReference type="EC" id="2.7.13.3" evidence="4"/>
<evidence type="ECO:0000256" key="14">
    <source>
        <dbReference type="ARBA" id="ARBA00023004"/>
    </source>
</evidence>
<evidence type="ECO:0000256" key="3">
    <source>
        <dbReference type="ARBA" id="ARBA00004496"/>
    </source>
</evidence>
<dbReference type="PANTHER" id="PTHR24421">
    <property type="entry name" value="NITRATE/NITRITE SENSOR PROTEIN NARX-RELATED"/>
    <property type="match status" value="1"/>
</dbReference>
<feature type="transmembrane region" description="Helical" evidence="19">
    <location>
        <begin position="285"/>
        <end position="306"/>
    </location>
</feature>
<evidence type="ECO:0000256" key="6">
    <source>
        <dbReference type="ARBA" id="ARBA00022485"/>
    </source>
</evidence>
<dbReference type="PANTHER" id="PTHR24421:SF10">
    <property type="entry name" value="NITRATE_NITRITE SENSOR PROTEIN NARQ"/>
    <property type="match status" value="1"/>
</dbReference>
<dbReference type="GO" id="GO:0051539">
    <property type="term" value="F:4 iron, 4 sulfur cluster binding"/>
    <property type="evidence" value="ECO:0007669"/>
    <property type="project" value="UniProtKB-KW"/>
</dbReference>
<evidence type="ECO:0000256" key="19">
    <source>
        <dbReference type="SAM" id="Phobius"/>
    </source>
</evidence>
<evidence type="ECO:0000256" key="1">
    <source>
        <dbReference type="ARBA" id="ARBA00000085"/>
    </source>
</evidence>
<evidence type="ECO:0000256" key="8">
    <source>
        <dbReference type="ARBA" id="ARBA00022553"/>
    </source>
</evidence>
<gene>
    <name evidence="21" type="ORF">GBA63_13620</name>
</gene>
<evidence type="ECO:0000313" key="22">
    <source>
        <dbReference type="Proteomes" id="UP000501452"/>
    </source>
</evidence>
<keyword evidence="16" id="KW-0411">Iron-sulfur</keyword>
<evidence type="ECO:0000256" key="2">
    <source>
        <dbReference type="ARBA" id="ARBA00001966"/>
    </source>
</evidence>
<keyword evidence="19" id="KW-0812">Transmembrane</keyword>
<keyword evidence="12" id="KW-0418">Kinase</keyword>
<dbReference type="GO" id="GO:0016020">
    <property type="term" value="C:membrane"/>
    <property type="evidence" value="ECO:0007669"/>
    <property type="project" value="InterPro"/>
</dbReference>
<dbReference type="Proteomes" id="UP000501452">
    <property type="component" value="Chromosome"/>
</dbReference>
<dbReference type="EMBL" id="CP045119">
    <property type="protein sequence ID" value="QIN83559.1"/>
    <property type="molecule type" value="Genomic_DNA"/>
</dbReference>
<dbReference type="SUPFAM" id="SSF55874">
    <property type="entry name" value="ATPase domain of HSP90 chaperone/DNA topoisomerase II/histidine kinase"/>
    <property type="match status" value="1"/>
</dbReference>
<evidence type="ECO:0000259" key="20">
    <source>
        <dbReference type="PROSITE" id="PS50109"/>
    </source>
</evidence>
<dbReference type="InterPro" id="IPR011712">
    <property type="entry name" value="Sig_transdc_His_kin_sub3_dim/P"/>
</dbReference>
<evidence type="ECO:0000256" key="7">
    <source>
        <dbReference type="ARBA" id="ARBA00022490"/>
    </source>
</evidence>
<dbReference type="InterPro" id="IPR036890">
    <property type="entry name" value="HATPase_C_sf"/>
</dbReference>
<evidence type="ECO:0000256" key="11">
    <source>
        <dbReference type="ARBA" id="ARBA00022741"/>
    </source>
</evidence>
<keyword evidence="9" id="KW-0808">Transferase</keyword>
<feature type="transmembrane region" description="Helical" evidence="19">
    <location>
        <begin position="120"/>
        <end position="140"/>
    </location>
</feature>
<evidence type="ECO:0000256" key="9">
    <source>
        <dbReference type="ARBA" id="ARBA00022679"/>
    </source>
</evidence>
<evidence type="ECO:0000256" key="10">
    <source>
        <dbReference type="ARBA" id="ARBA00022723"/>
    </source>
</evidence>
<keyword evidence="8" id="KW-0597">Phosphoprotein</keyword>
<feature type="transmembrane region" description="Helical" evidence="19">
    <location>
        <begin position="152"/>
        <end position="171"/>
    </location>
</feature>
<dbReference type="PROSITE" id="PS50109">
    <property type="entry name" value="HIS_KIN"/>
    <property type="match status" value="1"/>
</dbReference>